<dbReference type="Pfam" id="PF13229">
    <property type="entry name" value="Beta_helix"/>
    <property type="match status" value="1"/>
</dbReference>
<dbReference type="Gene3D" id="2.60.40.10">
    <property type="entry name" value="Immunoglobulins"/>
    <property type="match status" value="1"/>
</dbReference>
<gene>
    <name evidence="2" type="ORF">METZ01_LOCUS84255</name>
</gene>
<dbReference type="InterPro" id="IPR039448">
    <property type="entry name" value="Beta_helix"/>
</dbReference>
<evidence type="ECO:0000259" key="1">
    <source>
        <dbReference type="Pfam" id="PF13229"/>
    </source>
</evidence>
<dbReference type="EMBL" id="UINC01007098">
    <property type="protein sequence ID" value="SVA31401.1"/>
    <property type="molecule type" value="Genomic_DNA"/>
</dbReference>
<dbReference type="SMART" id="SM00710">
    <property type="entry name" value="PbH1"/>
    <property type="match status" value="10"/>
</dbReference>
<dbReference type="InterPro" id="IPR006626">
    <property type="entry name" value="PbH1"/>
</dbReference>
<dbReference type="InterPro" id="IPR011050">
    <property type="entry name" value="Pectin_lyase_fold/virulence"/>
</dbReference>
<dbReference type="AlphaFoldDB" id="A0A381UUJ4"/>
<accession>A0A381UUJ4</accession>
<protein>
    <recommendedName>
        <fullName evidence="1">Right handed beta helix domain-containing protein</fullName>
    </recommendedName>
</protein>
<reference evidence="2" key="1">
    <citation type="submission" date="2018-05" db="EMBL/GenBank/DDBJ databases">
        <authorList>
            <person name="Lanie J.A."/>
            <person name="Ng W.-L."/>
            <person name="Kazmierczak K.M."/>
            <person name="Andrzejewski T.M."/>
            <person name="Davidsen T.M."/>
            <person name="Wayne K.J."/>
            <person name="Tettelin H."/>
            <person name="Glass J.I."/>
            <person name="Rusch D."/>
            <person name="Podicherti R."/>
            <person name="Tsui H.-C.T."/>
            <person name="Winkler M.E."/>
        </authorList>
    </citation>
    <scope>NUCLEOTIDE SEQUENCE</scope>
</reference>
<dbReference type="InterPro" id="IPR013783">
    <property type="entry name" value="Ig-like_fold"/>
</dbReference>
<organism evidence="2">
    <name type="scientific">marine metagenome</name>
    <dbReference type="NCBI Taxonomy" id="408172"/>
    <lineage>
        <taxon>unclassified sequences</taxon>
        <taxon>metagenomes</taxon>
        <taxon>ecological metagenomes</taxon>
    </lineage>
</organism>
<feature type="domain" description="Right handed beta helix" evidence="1">
    <location>
        <begin position="107"/>
        <end position="266"/>
    </location>
</feature>
<feature type="non-terminal residue" evidence="2">
    <location>
        <position position="1272"/>
    </location>
</feature>
<dbReference type="SUPFAM" id="SSF51126">
    <property type="entry name" value="Pectin lyase-like"/>
    <property type="match status" value="1"/>
</dbReference>
<feature type="non-terminal residue" evidence="2">
    <location>
        <position position="1"/>
    </location>
</feature>
<dbReference type="Gene3D" id="2.160.20.10">
    <property type="entry name" value="Single-stranded right-handed beta-helix, Pectin lyase-like"/>
    <property type="match status" value="1"/>
</dbReference>
<sequence>VSRELVHVQSPLLKERAALLVLLMLCAPLLAAASAQSQSKSTTVWSGVVEIDDYTVGNGQVLQITAGTTVRISDGSRLYVEGRLAVEGTASDPVTLEADSSGGDHDGIQFNSTSHGFGSSIDNLTITESVYGITIYGSDPKISNLTILNADRVGIDLFDYASPVITDLVIDGGGQDLHGTSLSYRYGFGVSIGYQSTVVLTNASITNLMTRGLNFWGSSGGIVRGIVVENVSGATLAAAAGVWVEDSIPLLEDIIVKTSDTGIFVRHISEEMTTRPTFVRATIEDSMYRGVSVDRYYDKSDISNLHNTQAVFEDLVIRGTGGPGAKTPGLGMHAMDVNTSSVRLTGQNLIEDNPVPSRFYMIDSSTKITNLTLNNNGNPSTLAQPWERASLAIRSASWTSSGPPQIIGLKIVNSSGVGAHLTKGGLTGSGWQIIGSGGTGLFAKEFHPDLSGVISTGNGGHGVSVIDSGNVELSFVSTSGNDGAGIWFKESNYVESSGKNVTCFSCTSDGDQVGYLVEDSIDLQLLHTEVRDPTSGIGLGVDNSGLSQNGHVVISDMKIVSNSSTFAIELEETDAKISLLDLNGDNLGMSWSAEGSLTSYLNDSVIQSGSSTGCLDLREHTELLATNVGFACTARPSVSSSFVNFTDSWFVAGANLTDSFSMLGDSWIRWISSSSIGTPTSNGSNNILDLSYFLKVFAINQNLLNIPMAQTDISFDLYEDNYSTTLSFSGFEILGPFVGLRWLPSVGWGPQNYANVSCTYDGETNYTSSIAIDDDKRAYCRLELSPQPPFLVWDLPIDELEVSSGSEIEFSANNSFDLDLDALTYSWTSSIDGDLSSCATNGSGNGSYFVANIGEVCLSDGAHQITATLCDEAGNCVNETRTITLVNLPPVLSVQVVEPQVEAWGILYLGQTASVTISLEGTYDVEGPLWCWVEAEFESVDIDMNNPSCPMEIVRNFIGSPQDSFEVKIFAYDGLNTVYWAFDIVLYNELPNPVWEIQRNGQTSADWISLDGSATVDPEGDPVKFEFHSSIDGLLASGSSPVPIGFTGTLSKGIHEITFYASDILGEHAGQWNSISTQISVSNSAPHAIISSPQDGFSTDSSVLVNFDATGSGDWDVSCFELPDNGSGLLCNPLATSSTDIVSVLWQSDQLEEPLGGSWDIQARLSAGTHVITLTLDDGSSQPVSDSISLEVSKSAPVLVLDSPIAAEVYSNLPVLFDFRNSFDADGDEFTATILSDLLAEPILDSVSCCEYWYNDYLESGVHTLTFILTDS</sequence>
<evidence type="ECO:0000313" key="2">
    <source>
        <dbReference type="EMBL" id="SVA31401.1"/>
    </source>
</evidence>
<name>A0A381UUJ4_9ZZZZ</name>
<proteinExistence type="predicted"/>
<dbReference type="InterPro" id="IPR012334">
    <property type="entry name" value="Pectin_lyas_fold"/>
</dbReference>